<dbReference type="Pfam" id="PF10604">
    <property type="entry name" value="Polyketide_cyc2"/>
    <property type="match status" value="1"/>
</dbReference>
<evidence type="ECO:0000313" key="2">
    <source>
        <dbReference type="Proteomes" id="UP000295075"/>
    </source>
</evidence>
<keyword evidence="2" id="KW-1185">Reference proteome</keyword>
<dbReference type="InterPro" id="IPR019587">
    <property type="entry name" value="Polyketide_cyclase/dehydratase"/>
</dbReference>
<protein>
    <submittedName>
        <fullName evidence="1">Dimethyladenosine transferase</fullName>
    </submittedName>
</protein>
<dbReference type="Proteomes" id="UP000295075">
    <property type="component" value="Unassembled WGS sequence"/>
</dbReference>
<proteinExistence type="predicted"/>
<keyword evidence="1" id="KW-0808">Transferase</keyword>
<dbReference type="GO" id="GO:0016740">
    <property type="term" value="F:transferase activity"/>
    <property type="evidence" value="ECO:0007669"/>
    <property type="project" value="UniProtKB-KW"/>
</dbReference>
<dbReference type="RefSeq" id="WP_132414036.1">
    <property type="nucleotide sequence ID" value="NZ_SMKA01000243.1"/>
</dbReference>
<dbReference type="SUPFAM" id="SSF55961">
    <property type="entry name" value="Bet v1-like"/>
    <property type="match status" value="1"/>
</dbReference>
<reference evidence="1 2" key="1">
    <citation type="submission" date="2019-03" db="EMBL/GenBank/DDBJ databases">
        <title>Draft genome sequences of novel Actinobacteria.</title>
        <authorList>
            <person name="Sahin N."/>
            <person name="Ay H."/>
            <person name="Saygin H."/>
        </authorList>
    </citation>
    <scope>NUCLEOTIDE SEQUENCE [LARGE SCALE GENOMIC DNA]</scope>
    <source>
        <strain evidence="1 2">JCM 30547</strain>
    </source>
</reference>
<dbReference type="AlphaFoldDB" id="A0A4R4PA26"/>
<organism evidence="1 2">
    <name type="scientific">Kribbella albertanoniae</name>
    <dbReference type="NCBI Taxonomy" id="1266829"/>
    <lineage>
        <taxon>Bacteria</taxon>
        <taxon>Bacillati</taxon>
        <taxon>Actinomycetota</taxon>
        <taxon>Actinomycetes</taxon>
        <taxon>Propionibacteriales</taxon>
        <taxon>Kribbellaceae</taxon>
        <taxon>Kribbella</taxon>
    </lineage>
</organism>
<name>A0A4R4PA26_9ACTN</name>
<dbReference type="Gene3D" id="3.30.530.20">
    <property type="match status" value="1"/>
</dbReference>
<sequence>MSDRVQVQVTDGQVWATAVVGADPAEVFDFLRRPVNHSIVSGDRSVQGAMRGPEALAAGDRFGMSMRIGLPYRVTSKVVEFEQDRLIAWCHFFGHRWRWELEPVGPGQTKVRETFDLTTARIPAALRLLGLPRAHSGNVAKSVGNVAKHFS</sequence>
<dbReference type="InterPro" id="IPR023393">
    <property type="entry name" value="START-like_dom_sf"/>
</dbReference>
<comment type="caution">
    <text evidence="1">The sequence shown here is derived from an EMBL/GenBank/DDBJ whole genome shotgun (WGS) entry which is preliminary data.</text>
</comment>
<evidence type="ECO:0000313" key="1">
    <source>
        <dbReference type="EMBL" id="TDC18694.1"/>
    </source>
</evidence>
<accession>A0A4R4PA26</accession>
<dbReference type="EMBL" id="SMKA01000243">
    <property type="protein sequence ID" value="TDC18694.1"/>
    <property type="molecule type" value="Genomic_DNA"/>
</dbReference>
<dbReference type="OrthoDB" id="6624781at2"/>
<gene>
    <name evidence="1" type="ORF">E1261_35085</name>
</gene>